<gene>
    <name evidence="1" type="ORF">IO98_17345</name>
</gene>
<dbReference type="SFLD" id="SFLDG01140">
    <property type="entry name" value="C2.B:_Phosphomannomutase_and_P"/>
    <property type="match status" value="1"/>
</dbReference>
<dbReference type="Proteomes" id="UP000028525">
    <property type="component" value="Unassembled WGS sequence"/>
</dbReference>
<name>A0A084JJ75_9FIRM</name>
<dbReference type="AlphaFoldDB" id="A0A084JJ75"/>
<protein>
    <recommendedName>
        <fullName evidence="3">Haloacid dehalogenase</fullName>
    </recommendedName>
</protein>
<dbReference type="EMBL" id="JPME01000021">
    <property type="protein sequence ID" value="KEZ89009.1"/>
    <property type="molecule type" value="Genomic_DNA"/>
</dbReference>
<dbReference type="NCBIfam" id="TIGR01484">
    <property type="entry name" value="HAD-SF-IIB"/>
    <property type="match status" value="1"/>
</dbReference>
<comment type="caution">
    <text evidence="1">The sequence shown here is derived from an EMBL/GenBank/DDBJ whole genome shotgun (WGS) entry which is preliminary data.</text>
</comment>
<dbReference type="Pfam" id="PF08282">
    <property type="entry name" value="Hydrolase_3"/>
    <property type="match status" value="1"/>
</dbReference>
<dbReference type="PANTHER" id="PTHR10000">
    <property type="entry name" value="PHOSPHOSERINE PHOSPHATASE"/>
    <property type="match status" value="1"/>
</dbReference>
<dbReference type="NCBIfam" id="TIGR00099">
    <property type="entry name" value="Cof-subfamily"/>
    <property type="match status" value="1"/>
</dbReference>
<dbReference type="InterPro" id="IPR006379">
    <property type="entry name" value="HAD-SF_hydro_IIB"/>
</dbReference>
<dbReference type="SUPFAM" id="SSF56784">
    <property type="entry name" value="HAD-like"/>
    <property type="match status" value="1"/>
</dbReference>
<proteinExistence type="predicted"/>
<sequence length="275" mass="30087">MHNIRLVVTDLDGTLLGPDTSISEEAVQTIAELSKKGIRFTFITGRPYYAVERFAQQLVITAPIVTCNGAVLCDGERVLYRRSFPLSNLEKLVRTAVLKGFTVLMFQQDTEYSFSETRWTRRRKAAGRAVPFLEIAAVDWPVETADKLNIMTEAESTGFDTLLGLVAEVKDLYSVTVYGDKGCEIVAKGVNKAVALQDLCKQLGISENEVLAIGDNENDNKMLAVAGVGAAVGNAVSSTKSYADYLCTLPFTEGAVEAIRVIAMHDVDYISRKDD</sequence>
<dbReference type="SFLD" id="SFLDS00003">
    <property type="entry name" value="Haloacid_Dehalogenase"/>
    <property type="match status" value="1"/>
</dbReference>
<dbReference type="InterPro" id="IPR036412">
    <property type="entry name" value="HAD-like_sf"/>
</dbReference>
<dbReference type="GO" id="GO:0016791">
    <property type="term" value="F:phosphatase activity"/>
    <property type="evidence" value="ECO:0007669"/>
    <property type="project" value="TreeGrafter"/>
</dbReference>
<dbReference type="RefSeq" id="WP_038283220.1">
    <property type="nucleotide sequence ID" value="NZ_JPME01000021.1"/>
</dbReference>
<dbReference type="InterPro" id="IPR023214">
    <property type="entry name" value="HAD_sf"/>
</dbReference>
<accession>A0A084JJ75</accession>
<dbReference type="InterPro" id="IPR000150">
    <property type="entry name" value="Cof"/>
</dbReference>
<dbReference type="PANTHER" id="PTHR10000:SF8">
    <property type="entry name" value="HAD SUPERFAMILY HYDROLASE-LIKE, TYPE 3"/>
    <property type="match status" value="1"/>
</dbReference>
<dbReference type="Gene3D" id="3.30.1240.10">
    <property type="match status" value="1"/>
</dbReference>
<dbReference type="STRING" id="29354.IO98_17345"/>
<dbReference type="GO" id="GO:0005829">
    <property type="term" value="C:cytosol"/>
    <property type="evidence" value="ECO:0007669"/>
    <property type="project" value="TreeGrafter"/>
</dbReference>
<evidence type="ECO:0000313" key="2">
    <source>
        <dbReference type="Proteomes" id="UP000028525"/>
    </source>
</evidence>
<organism evidence="1 2">
    <name type="scientific">Lacrimispora celerecrescens</name>
    <dbReference type="NCBI Taxonomy" id="29354"/>
    <lineage>
        <taxon>Bacteria</taxon>
        <taxon>Bacillati</taxon>
        <taxon>Bacillota</taxon>
        <taxon>Clostridia</taxon>
        <taxon>Lachnospirales</taxon>
        <taxon>Lachnospiraceae</taxon>
        <taxon>Lacrimispora</taxon>
    </lineage>
</organism>
<evidence type="ECO:0008006" key="3">
    <source>
        <dbReference type="Google" id="ProtNLM"/>
    </source>
</evidence>
<keyword evidence="2" id="KW-1185">Reference proteome</keyword>
<dbReference type="Gene3D" id="3.40.50.1000">
    <property type="entry name" value="HAD superfamily/HAD-like"/>
    <property type="match status" value="1"/>
</dbReference>
<dbReference type="GO" id="GO:0000287">
    <property type="term" value="F:magnesium ion binding"/>
    <property type="evidence" value="ECO:0007669"/>
    <property type="project" value="TreeGrafter"/>
</dbReference>
<dbReference type="OrthoDB" id="9810101at2"/>
<evidence type="ECO:0000313" key="1">
    <source>
        <dbReference type="EMBL" id="KEZ89009.1"/>
    </source>
</evidence>
<reference evidence="1 2" key="1">
    <citation type="submission" date="2014-07" db="EMBL/GenBank/DDBJ databases">
        <title>Draft genome of Clostridium celerecrescens 152B isolated from sediments associated with methane hydrate from Krishna Godavari basin.</title>
        <authorList>
            <person name="Honkalas V.S."/>
            <person name="Dabir A.P."/>
            <person name="Arora P."/>
            <person name="Dhakephalkar P.K."/>
        </authorList>
    </citation>
    <scope>NUCLEOTIDE SEQUENCE [LARGE SCALE GENOMIC DNA]</scope>
    <source>
        <strain evidence="1 2">152B</strain>
    </source>
</reference>